<dbReference type="EMBL" id="GBRH01174859">
    <property type="protein sequence ID" value="JAE23037.1"/>
    <property type="molecule type" value="Transcribed_RNA"/>
</dbReference>
<protein>
    <submittedName>
        <fullName evidence="1">Uncharacterized protein</fullName>
    </submittedName>
</protein>
<reference evidence="1" key="2">
    <citation type="journal article" date="2015" name="Data Brief">
        <title>Shoot transcriptome of the giant reed, Arundo donax.</title>
        <authorList>
            <person name="Barrero R.A."/>
            <person name="Guerrero F.D."/>
            <person name="Moolhuijzen P."/>
            <person name="Goolsby J.A."/>
            <person name="Tidwell J."/>
            <person name="Bellgard S.E."/>
            <person name="Bellgard M.I."/>
        </authorList>
    </citation>
    <scope>NUCLEOTIDE SEQUENCE</scope>
    <source>
        <tissue evidence="1">Shoot tissue taken approximately 20 cm above the soil surface</tissue>
    </source>
</reference>
<name>A0A0A9GEW1_ARUDO</name>
<dbReference type="AlphaFoldDB" id="A0A0A9GEW1"/>
<sequence length="49" mass="6018">MGADTERQRKEHVQRRFPYYWILYSTNHSFHSHTNLVQNLVFHIMLVCL</sequence>
<reference evidence="1" key="1">
    <citation type="submission" date="2014-09" db="EMBL/GenBank/DDBJ databases">
        <authorList>
            <person name="Magalhaes I.L.F."/>
            <person name="Oliveira U."/>
            <person name="Santos F.R."/>
            <person name="Vidigal T.H.D.A."/>
            <person name="Brescovit A.D."/>
            <person name="Santos A.J."/>
        </authorList>
    </citation>
    <scope>NUCLEOTIDE SEQUENCE</scope>
    <source>
        <tissue evidence="1">Shoot tissue taken approximately 20 cm above the soil surface</tissue>
    </source>
</reference>
<accession>A0A0A9GEW1</accession>
<evidence type="ECO:0000313" key="1">
    <source>
        <dbReference type="EMBL" id="JAE23037.1"/>
    </source>
</evidence>
<organism evidence="1">
    <name type="scientific">Arundo donax</name>
    <name type="common">Giant reed</name>
    <name type="synonym">Donax arundinaceus</name>
    <dbReference type="NCBI Taxonomy" id="35708"/>
    <lineage>
        <taxon>Eukaryota</taxon>
        <taxon>Viridiplantae</taxon>
        <taxon>Streptophyta</taxon>
        <taxon>Embryophyta</taxon>
        <taxon>Tracheophyta</taxon>
        <taxon>Spermatophyta</taxon>
        <taxon>Magnoliopsida</taxon>
        <taxon>Liliopsida</taxon>
        <taxon>Poales</taxon>
        <taxon>Poaceae</taxon>
        <taxon>PACMAD clade</taxon>
        <taxon>Arundinoideae</taxon>
        <taxon>Arundineae</taxon>
        <taxon>Arundo</taxon>
    </lineage>
</organism>
<proteinExistence type="predicted"/>